<dbReference type="STRING" id="334426.A0A0R3PG39"/>
<evidence type="ECO:0000256" key="4">
    <source>
        <dbReference type="ARBA" id="ARBA00012557"/>
    </source>
</evidence>
<accession>A0A0R3PG39</accession>
<keyword evidence="11" id="KW-0472">Membrane</keyword>
<evidence type="ECO:0000256" key="5">
    <source>
        <dbReference type="ARBA" id="ARBA00022676"/>
    </source>
</evidence>
<evidence type="ECO:0000256" key="8">
    <source>
        <dbReference type="ARBA" id="ARBA00022741"/>
    </source>
</evidence>
<keyword evidence="8" id="KW-0547">Nucleotide-binding</keyword>
<organism evidence="15">
    <name type="scientific">Angiostrongylus costaricensis</name>
    <name type="common">Nematode worm</name>
    <dbReference type="NCBI Taxonomy" id="334426"/>
    <lineage>
        <taxon>Eukaryota</taxon>
        <taxon>Metazoa</taxon>
        <taxon>Ecdysozoa</taxon>
        <taxon>Nematoda</taxon>
        <taxon>Chromadorea</taxon>
        <taxon>Rhabditida</taxon>
        <taxon>Rhabditina</taxon>
        <taxon>Rhabditomorpha</taxon>
        <taxon>Strongyloidea</taxon>
        <taxon>Metastrongylidae</taxon>
        <taxon>Angiostrongylus</taxon>
    </lineage>
</organism>
<dbReference type="Gene3D" id="3.90.550.50">
    <property type="match status" value="1"/>
</dbReference>
<gene>
    <name evidence="13" type="ORF">ACOC_LOCUS3208</name>
</gene>
<dbReference type="SUPFAM" id="SSF53448">
    <property type="entry name" value="Nucleotide-diphospho-sugar transferases"/>
    <property type="match status" value="1"/>
</dbReference>
<evidence type="ECO:0000256" key="3">
    <source>
        <dbReference type="ARBA" id="ARBA00006462"/>
    </source>
</evidence>
<dbReference type="Pfam" id="PF02434">
    <property type="entry name" value="Fringe"/>
    <property type="match status" value="1"/>
</dbReference>
<dbReference type="OMA" id="QCLMALN"/>
<reference evidence="15" key="1">
    <citation type="submission" date="2017-02" db="UniProtKB">
        <authorList>
            <consortium name="WormBaseParasite"/>
        </authorList>
    </citation>
    <scope>IDENTIFICATION</scope>
</reference>
<keyword evidence="9" id="KW-0735">Signal-anchor</keyword>
<sequence length="304" mass="35261">MNDVCRLFDFLAALFVLLTGCLSGYAISYWNRYEYRGPTHDIVDERSSSGKFFNDVKVLCLVMTFSVNHKWKALPVVETWGNLCNRILFVSNATDDELPTLIVDLHESRDDLWLKTRNAFEWIYQNTLDDYDWFLKADDDTYFHMDNLRGFLKNYSPEQPFSIGHLFKVSGMHDTYHSGGAGYILSREALRKLDGKGFTRDANCVQKNEHEDLFMGRCLKSLGIDLIDGADKNGAYRFHPIAIWDLLTNNAPKWLADKSATHLKEEFLCCSSYFISMHYVNGDDQYMVEYALHRLRPYGMEVQL</sequence>
<evidence type="ECO:0000313" key="15">
    <source>
        <dbReference type="WBParaSite" id="ACOC_0000320701-mRNA-1"/>
    </source>
</evidence>
<evidence type="ECO:0000256" key="6">
    <source>
        <dbReference type="ARBA" id="ARBA00022679"/>
    </source>
</evidence>
<comment type="similarity">
    <text evidence="3">Belongs to the glycosyltransferase 31 family. Beta3-Gal-T subfamily.</text>
</comment>
<comment type="subcellular location">
    <subcellularLocation>
        <location evidence="1">Membrane</location>
        <topology evidence="1">Single-pass type II membrane protein</topology>
    </subcellularLocation>
</comment>
<proteinExistence type="inferred from homology"/>
<evidence type="ECO:0000256" key="1">
    <source>
        <dbReference type="ARBA" id="ARBA00004606"/>
    </source>
</evidence>
<dbReference type="AlphaFoldDB" id="A0A0R3PG39"/>
<keyword evidence="10" id="KW-1133">Transmembrane helix</keyword>
<dbReference type="Proteomes" id="UP000267027">
    <property type="component" value="Unassembled WGS sequence"/>
</dbReference>
<feature type="domain" description="Fringe-like glycosyltransferase" evidence="12">
    <location>
        <begin position="60"/>
        <end position="227"/>
    </location>
</feature>
<dbReference type="InterPro" id="IPR029044">
    <property type="entry name" value="Nucleotide-diphossugar_trans"/>
</dbReference>
<keyword evidence="14" id="KW-1185">Reference proteome</keyword>
<evidence type="ECO:0000256" key="7">
    <source>
        <dbReference type="ARBA" id="ARBA00022692"/>
    </source>
</evidence>
<evidence type="ECO:0000256" key="11">
    <source>
        <dbReference type="ARBA" id="ARBA00023136"/>
    </source>
</evidence>
<evidence type="ECO:0000313" key="13">
    <source>
        <dbReference type="EMBL" id="VDM54793.1"/>
    </source>
</evidence>
<dbReference type="UniPathway" id="UPA00378"/>
<keyword evidence="5" id="KW-0328">Glycosyltransferase</keyword>
<dbReference type="GO" id="GO:0016020">
    <property type="term" value="C:membrane"/>
    <property type="evidence" value="ECO:0007669"/>
    <property type="project" value="UniProtKB-SubCell"/>
</dbReference>
<protein>
    <recommendedName>
        <fullName evidence="4">N-acetylgalactosaminide beta-1,3-galactosyltransferase</fullName>
        <ecNumber evidence="4">2.4.1.122</ecNumber>
    </recommendedName>
</protein>
<evidence type="ECO:0000313" key="14">
    <source>
        <dbReference type="Proteomes" id="UP000267027"/>
    </source>
</evidence>
<dbReference type="EMBL" id="UYYA01000876">
    <property type="protein sequence ID" value="VDM54793.1"/>
    <property type="molecule type" value="Genomic_DNA"/>
</dbReference>
<evidence type="ECO:0000256" key="10">
    <source>
        <dbReference type="ARBA" id="ARBA00022989"/>
    </source>
</evidence>
<dbReference type="OrthoDB" id="414175at2759"/>
<keyword evidence="6" id="KW-0808">Transferase</keyword>
<keyword evidence="7" id="KW-0812">Transmembrane</keyword>
<dbReference type="InterPro" id="IPR026050">
    <property type="entry name" value="C1GALT1/C1GALT1_chp1"/>
</dbReference>
<dbReference type="EC" id="2.4.1.122" evidence="4"/>
<dbReference type="GO" id="GO:0016263">
    <property type="term" value="F:glycoprotein-N-acetylgalactosamine 3-beta-galactosyltransferase activity"/>
    <property type="evidence" value="ECO:0007669"/>
    <property type="project" value="UniProtKB-EC"/>
</dbReference>
<dbReference type="InterPro" id="IPR003378">
    <property type="entry name" value="Fringe-like_glycosylTrfase"/>
</dbReference>
<evidence type="ECO:0000256" key="2">
    <source>
        <dbReference type="ARBA" id="ARBA00004922"/>
    </source>
</evidence>
<dbReference type="GO" id="GO:0000166">
    <property type="term" value="F:nucleotide binding"/>
    <property type="evidence" value="ECO:0007669"/>
    <property type="project" value="UniProtKB-KW"/>
</dbReference>
<evidence type="ECO:0000259" key="12">
    <source>
        <dbReference type="Pfam" id="PF02434"/>
    </source>
</evidence>
<evidence type="ECO:0000256" key="9">
    <source>
        <dbReference type="ARBA" id="ARBA00022968"/>
    </source>
</evidence>
<dbReference type="PROSITE" id="PS51257">
    <property type="entry name" value="PROKAR_LIPOPROTEIN"/>
    <property type="match status" value="1"/>
</dbReference>
<dbReference type="PANTHER" id="PTHR23033">
    <property type="entry name" value="BETA1,3-GALACTOSYLTRANSFERASE"/>
    <property type="match status" value="1"/>
</dbReference>
<reference evidence="13 14" key="2">
    <citation type="submission" date="2018-11" db="EMBL/GenBank/DDBJ databases">
        <authorList>
            <consortium name="Pathogen Informatics"/>
        </authorList>
    </citation>
    <scope>NUCLEOTIDE SEQUENCE [LARGE SCALE GENOMIC DNA]</scope>
    <source>
        <strain evidence="13 14">Costa Rica</strain>
    </source>
</reference>
<dbReference type="WBParaSite" id="ACOC_0000320701-mRNA-1">
    <property type="protein sequence ID" value="ACOC_0000320701-mRNA-1"/>
    <property type="gene ID" value="ACOC_0000320701"/>
</dbReference>
<comment type="pathway">
    <text evidence="2">Protein modification; protein glycosylation.</text>
</comment>
<dbReference type="PANTHER" id="PTHR23033:SF14">
    <property type="entry name" value="GLYCOPROTEIN-N-ACETYLGALACTOSAMINE 3-BETA-GALACTOSYLTRANSFERASE 1-RELATED"/>
    <property type="match status" value="1"/>
</dbReference>
<name>A0A0R3PG39_ANGCS</name>